<reference evidence="3" key="1">
    <citation type="submission" date="2021-02" db="EMBL/GenBank/DDBJ databases">
        <authorList>
            <person name="Nowell W R."/>
        </authorList>
    </citation>
    <scope>NUCLEOTIDE SEQUENCE</scope>
</reference>
<name>A0A815FXQ0_9BILA</name>
<dbReference type="EMBL" id="CAJNOQ010013915">
    <property type="protein sequence ID" value="CAF1331340.1"/>
    <property type="molecule type" value="Genomic_DNA"/>
</dbReference>
<evidence type="ECO:0000313" key="5">
    <source>
        <dbReference type="EMBL" id="CAF4185081.1"/>
    </source>
</evidence>
<dbReference type="AlphaFoldDB" id="A0A815FXQ0"/>
<dbReference type="Proteomes" id="UP000681722">
    <property type="component" value="Unassembled WGS sequence"/>
</dbReference>
<protein>
    <submittedName>
        <fullName evidence="3">Uncharacterized protein</fullName>
    </submittedName>
</protein>
<feature type="non-terminal residue" evidence="3">
    <location>
        <position position="1"/>
    </location>
</feature>
<sequence length="117" mass="13630">LSYGGHCDDLRKLFIVFPKLTELAFNYYEIGDNIPNYSFKNGGDKELLQLKYLRTVTIYNDNTFQGSDEIHAEDKKFGKRFAKRCPGINLRWNPPLDDEADQEEDNDGEDEDDDKEE</sequence>
<evidence type="ECO:0000313" key="6">
    <source>
        <dbReference type="Proteomes" id="UP000663829"/>
    </source>
</evidence>
<dbReference type="EMBL" id="CAJOBA010005286">
    <property type="protein sequence ID" value="CAF3738838.1"/>
    <property type="molecule type" value="Genomic_DNA"/>
</dbReference>
<dbReference type="OrthoDB" id="10305067at2759"/>
<dbReference type="EMBL" id="CAJOBC010053296">
    <property type="protein sequence ID" value="CAF4185081.1"/>
    <property type="molecule type" value="Genomic_DNA"/>
</dbReference>
<keyword evidence="6" id="KW-1185">Reference proteome</keyword>
<evidence type="ECO:0000313" key="3">
    <source>
        <dbReference type="EMBL" id="CAF1331340.1"/>
    </source>
</evidence>
<evidence type="ECO:0000313" key="4">
    <source>
        <dbReference type="EMBL" id="CAF3738838.1"/>
    </source>
</evidence>
<feature type="region of interest" description="Disordered" evidence="1">
    <location>
        <begin position="87"/>
        <end position="117"/>
    </location>
</feature>
<evidence type="ECO:0000313" key="2">
    <source>
        <dbReference type="EMBL" id="CAF0967106.1"/>
    </source>
</evidence>
<comment type="caution">
    <text evidence="3">The sequence shown here is derived from an EMBL/GenBank/DDBJ whole genome shotgun (WGS) entry which is preliminary data.</text>
</comment>
<dbReference type="Proteomes" id="UP000663829">
    <property type="component" value="Unassembled WGS sequence"/>
</dbReference>
<feature type="compositionally biased region" description="Acidic residues" evidence="1">
    <location>
        <begin position="96"/>
        <end position="117"/>
    </location>
</feature>
<dbReference type="EMBL" id="CAJNOK010005281">
    <property type="protein sequence ID" value="CAF0967106.1"/>
    <property type="molecule type" value="Genomic_DNA"/>
</dbReference>
<evidence type="ECO:0000256" key="1">
    <source>
        <dbReference type="SAM" id="MobiDB-lite"/>
    </source>
</evidence>
<organism evidence="3 6">
    <name type="scientific">Didymodactylos carnosus</name>
    <dbReference type="NCBI Taxonomy" id="1234261"/>
    <lineage>
        <taxon>Eukaryota</taxon>
        <taxon>Metazoa</taxon>
        <taxon>Spiralia</taxon>
        <taxon>Gnathifera</taxon>
        <taxon>Rotifera</taxon>
        <taxon>Eurotatoria</taxon>
        <taxon>Bdelloidea</taxon>
        <taxon>Philodinida</taxon>
        <taxon>Philodinidae</taxon>
        <taxon>Didymodactylos</taxon>
    </lineage>
</organism>
<accession>A0A815FXQ0</accession>
<dbReference type="Proteomes" id="UP000677228">
    <property type="component" value="Unassembled WGS sequence"/>
</dbReference>
<proteinExistence type="predicted"/>
<gene>
    <name evidence="3" type="ORF">GPM918_LOCUS29966</name>
    <name evidence="2" type="ORF">OVA965_LOCUS12907</name>
    <name evidence="5" type="ORF">SRO942_LOCUS30564</name>
    <name evidence="4" type="ORF">TMI583_LOCUS12910</name>
</gene>
<dbReference type="Proteomes" id="UP000682733">
    <property type="component" value="Unassembled WGS sequence"/>
</dbReference>